<feature type="transmembrane region" description="Helical" evidence="2">
    <location>
        <begin position="199"/>
        <end position="218"/>
    </location>
</feature>
<dbReference type="PANTHER" id="PTHR23028:SF53">
    <property type="entry name" value="ACYL_TRANSF_3 DOMAIN-CONTAINING PROTEIN"/>
    <property type="match status" value="1"/>
</dbReference>
<feature type="transmembrane region" description="Helical" evidence="2">
    <location>
        <begin position="262"/>
        <end position="280"/>
    </location>
</feature>
<feature type="transmembrane region" description="Helical" evidence="2">
    <location>
        <begin position="301"/>
        <end position="320"/>
    </location>
</feature>
<dbReference type="Pfam" id="PF19040">
    <property type="entry name" value="SGNH"/>
    <property type="match status" value="1"/>
</dbReference>
<evidence type="ECO:0000313" key="5">
    <source>
        <dbReference type="EMBL" id="AEI08839.1"/>
    </source>
</evidence>
<organism evidence="5 6">
    <name type="scientific">Corynebacterium resistens (strain DSM 45100 / JCM 12819 / GTC 2026 / SICGH 158)</name>
    <dbReference type="NCBI Taxonomy" id="662755"/>
    <lineage>
        <taxon>Bacteria</taxon>
        <taxon>Bacillati</taxon>
        <taxon>Actinomycetota</taxon>
        <taxon>Actinomycetes</taxon>
        <taxon>Mycobacteriales</taxon>
        <taxon>Corynebacteriaceae</taxon>
        <taxon>Corynebacterium</taxon>
    </lineage>
</organism>
<feature type="transmembrane region" description="Helical" evidence="2">
    <location>
        <begin position="145"/>
        <end position="162"/>
    </location>
</feature>
<dbReference type="EMBL" id="CP002857">
    <property type="protein sequence ID" value="AEI08839.1"/>
    <property type="molecule type" value="Genomic_DNA"/>
</dbReference>
<feature type="transmembrane region" description="Helical" evidence="2">
    <location>
        <begin position="326"/>
        <end position="344"/>
    </location>
</feature>
<feature type="transmembrane region" description="Helical" evidence="2">
    <location>
        <begin position="36"/>
        <end position="54"/>
    </location>
</feature>
<dbReference type="Proteomes" id="UP000000492">
    <property type="component" value="Chromosome"/>
</dbReference>
<dbReference type="InterPro" id="IPR050879">
    <property type="entry name" value="Acyltransferase_3"/>
</dbReference>
<keyword evidence="6" id="KW-1185">Reference proteome</keyword>
<gene>
    <name evidence="5" type="ordered locus">CRES_0476</name>
</gene>
<protein>
    <submittedName>
        <fullName evidence="5">Membrane protein</fullName>
    </submittedName>
</protein>
<dbReference type="GO" id="GO:0016020">
    <property type="term" value="C:membrane"/>
    <property type="evidence" value="ECO:0007669"/>
    <property type="project" value="TreeGrafter"/>
</dbReference>
<evidence type="ECO:0000259" key="3">
    <source>
        <dbReference type="Pfam" id="PF01757"/>
    </source>
</evidence>
<feature type="transmembrane region" description="Helical" evidence="2">
    <location>
        <begin position="12"/>
        <end position="30"/>
    </location>
</feature>
<dbReference type="KEGG" id="crd:CRES_0476"/>
<keyword evidence="2" id="KW-0812">Transmembrane</keyword>
<keyword evidence="2" id="KW-0472">Membrane</keyword>
<feature type="transmembrane region" description="Helical" evidence="2">
    <location>
        <begin position="381"/>
        <end position="401"/>
    </location>
</feature>
<dbReference type="InterPro" id="IPR043968">
    <property type="entry name" value="SGNH"/>
</dbReference>
<reference evidence="5 6" key="1">
    <citation type="journal article" date="2012" name="BMC Genomics">
        <title>Complete genome sequence, lifestyle, and multi-drug resistance of the human pathogen Corynebacterium resistens DSM 45100 isolated from blood samples of a leukemia patient.</title>
        <authorList>
            <person name="Schroder J."/>
            <person name="Maus I."/>
            <person name="Meyer K."/>
            <person name="Wordemann S."/>
            <person name="Blom J."/>
            <person name="Jaenicke S."/>
            <person name="Schneider J."/>
            <person name="Trost E."/>
            <person name="Tauch A."/>
        </authorList>
    </citation>
    <scope>NUCLEOTIDE SEQUENCE [LARGE SCALE GENOMIC DNA]</scope>
    <source>
        <strain evidence="6">DSM 45100 / JCM 12819 / CCUG 50093 / GTC 2026 / SICGH 158</strain>
    </source>
</reference>
<dbReference type="GO" id="GO:0016747">
    <property type="term" value="F:acyltransferase activity, transferring groups other than amino-acyl groups"/>
    <property type="evidence" value="ECO:0007669"/>
    <property type="project" value="InterPro"/>
</dbReference>
<feature type="transmembrane region" description="Helical" evidence="2">
    <location>
        <begin position="75"/>
        <end position="94"/>
    </location>
</feature>
<dbReference type="HOGENOM" id="CLU_005679_10_1_11"/>
<feature type="region of interest" description="Disordered" evidence="1">
    <location>
        <begin position="747"/>
        <end position="827"/>
    </location>
</feature>
<accession>F8DYE6</accession>
<evidence type="ECO:0000256" key="1">
    <source>
        <dbReference type="SAM" id="MobiDB-lite"/>
    </source>
</evidence>
<dbReference type="GO" id="GO:0009103">
    <property type="term" value="P:lipopolysaccharide biosynthetic process"/>
    <property type="evidence" value="ECO:0007669"/>
    <property type="project" value="TreeGrafter"/>
</dbReference>
<evidence type="ECO:0000259" key="4">
    <source>
        <dbReference type="Pfam" id="PF19040"/>
    </source>
</evidence>
<name>F8DYE6_CORRG</name>
<sequence>MASAAGRFRQDIEGLRGFAIALVVVFHVFVGKVSSGVDVFLLLGGIFFFGSQLSNARNPKGLTVVQSVIRIIRRLFPPLAIVVAATLAAAILTMNKLVWVQMAKDAVAALGYYINWQLAFSGRDYVAIQTTVSPFQHLWSMSAQLQIYLASLLAVVLIAFIFRRHSRPVLVVILSAATILSFAYATWQHGQDQALNYYSTFSRFWEIGLGGLVGMLLLQRDKQGNPALRPLGPWMRRILGVIGILLIALTGVFLNGSDQFPGAWTLVPLSGAVLLVLAGSSGQPVGVTRLMETRPMVELGGISYALYLWHWPLLVLALNWSGDTKVSWALGLGVIGASLVLAWLTKTLVEKPLRQGKKPERNWVLLSPRYWGNSLKAWPKVAYALVIILLAGAVVASPPILEERLNAGTDELLEASDNRADYPGALSFINNAPTPEGKTIVPPLEDFNKLLPPTQPDGCQIGFEPNVLILTKQYNRSQEQCAYGDVDSEKTLYAVGGSHTEHYMPALDIVGKKQGIKIIPLLKMGCPINAKITLYNGADYPSCREWSKTTMDYIKQHPPTEGIFMPGTRPTDIQGNGPEIVPPEYVDTVRTWHEAGIKTWLVRDNPWHMRTDGTGPLDMRQCVVGMMEGNWNGPGAEGFKGVADQEHPTFDEVLAINKACGTPVNASLVQEDPSIKAYEGLNVKLMDLTAAICREGWCPAIIGNMAAYRDAHHFTNVFAETLADELEAQMFDPNHKIPEMDISLKEPEQPVDESGSPAPSPGAPAPGQPATGVPAVPGQPGAPSVPGQPAPANNSAQQSPAPAPTQDQGGNGQNNQAPKMGQDPAGG</sequence>
<feature type="transmembrane region" description="Helical" evidence="2">
    <location>
        <begin position="169"/>
        <end position="187"/>
    </location>
</feature>
<feature type="compositionally biased region" description="Pro residues" evidence="1">
    <location>
        <begin position="758"/>
        <end position="767"/>
    </location>
</feature>
<feature type="compositionally biased region" description="Low complexity" evidence="1">
    <location>
        <begin position="768"/>
        <end position="792"/>
    </location>
</feature>
<dbReference type="eggNOG" id="COG1835">
    <property type="taxonomic scope" value="Bacteria"/>
</dbReference>
<feature type="domain" description="Acyltransferase 3" evidence="3">
    <location>
        <begin position="11"/>
        <end position="345"/>
    </location>
</feature>
<feature type="domain" description="SGNH" evidence="4">
    <location>
        <begin position="476"/>
        <end position="727"/>
    </location>
</feature>
<dbReference type="PANTHER" id="PTHR23028">
    <property type="entry name" value="ACETYLTRANSFERASE"/>
    <property type="match status" value="1"/>
</dbReference>
<dbReference type="InterPro" id="IPR002656">
    <property type="entry name" value="Acyl_transf_3_dom"/>
</dbReference>
<dbReference type="Pfam" id="PF01757">
    <property type="entry name" value="Acyl_transf_3"/>
    <property type="match status" value="1"/>
</dbReference>
<proteinExistence type="predicted"/>
<dbReference type="RefSeq" id="WP_013887864.1">
    <property type="nucleotide sequence ID" value="NC_015673.1"/>
</dbReference>
<evidence type="ECO:0000256" key="2">
    <source>
        <dbReference type="SAM" id="Phobius"/>
    </source>
</evidence>
<feature type="transmembrane region" description="Helical" evidence="2">
    <location>
        <begin position="238"/>
        <end position="256"/>
    </location>
</feature>
<dbReference type="STRING" id="662755.CRES_0476"/>
<evidence type="ECO:0000313" key="6">
    <source>
        <dbReference type="Proteomes" id="UP000000492"/>
    </source>
</evidence>
<keyword evidence="2" id="KW-1133">Transmembrane helix</keyword>
<dbReference type="AlphaFoldDB" id="F8DYE6"/>